<organism evidence="3 4">
    <name type="scientific">Psychromonas marina</name>
    <dbReference type="NCBI Taxonomy" id="88364"/>
    <lineage>
        <taxon>Bacteria</taxon>
        <taxon>Pseudomonadati</taxon>
        <taxon>Pseudomonadota</taxon>
        <taxon>Gammaproteobacteria</taxon>
        <taxon>Alteromonadales</taxon>
        <taxon>Psychromonadaceae</taxon>
        <taxon>Psychromonas</taxon>
    </lineage>
</organism>
<evidence type="ECO:0000313" key="4">
    <source>
        <dbReference type="Proteomes" id="UP001157353"/>
    </source>
</evidence>
<sequence length="260" mass="27334">MRLNKKKLLGLLCGSLTIFQVSAAQLTLKDGRSFDGEIKSHHSDRVIFNVEGIEMIFPTEDIKSIDMAQHHEQSPLSATQQENETVSAPEEASVALTVDRHTVNTGSTLMVKISKGFNSRHHKSGQRFSGVLESNLMSGNAIVAPKGSEVYGVLTEVKKAGRIAGSASLSFTLTELSIAGTLHSISTHALTGEGENTAKETAGKTARATAIGGLVNGSSGAKNGAKVGVGASILTQGNDIEVPDNSLLDFILASPLIIEQ</sequence>
<gene>
    <name evidence="3" type="ORF">GCM10007916_12490</name>
</gene>
<dbReference type="Proteomes" id="UP001157353">
    <property type="component" value="Unassembled WGS sequence"/>
</dbReference>
<keyword evidence="4" id="KW-1185">Reference proteome</keyword>
<dbReference type="EMBL" id="BSPQ01000002">
    <property type="protein sequence ID" value="GLS90182.1"/>
    <property type="molecule type" value="Genomic_DNA"/>
</dbReference>
<evidence type="ECO:0008006" key="5">
    <source>
        <dbReference type="Google" id="ProtNLM"/>
    </source>
</evidence>
<feature type="compositionally biased region" description="Polar residues" evidence="1">
    <location>
        <begin position="74"/>
        <end position="86"/>
    </location>
</feature>
<comment type="caution">
    <text evidence="3">The sequence shown here is derived from an EMBL/GenBank/DDBJ whole genome shotgun (WGS) entry which is preliminary data.</text>
</comment>
<accession>A0ABQ6DYK8</accession>
<name>A0ABQ6DYK8_9GAMM</name>
<feature type="signal peptide" evidence="2">
    <location>
        <begin position="1"/>
        <end position="23"/>
    </location>
</feature>
<evidence type="ECO:0000313" key="3">
    <source>
        <dbReference type="EMBL" id="GLS90182.1"/>
    </source>
</evidence>
<reference evidence="4" key="1">
    <citation type="journal article" date="2019" name="Int. J. Syst. Evol. Microbiol.">
        <title>The Global Catalogue of Microorganisms (GCM) 10K type strain sequencing project: providing services to taxonomists for standard genome sequencing and annotation.</title>
        <authorList>
            <consortium name="The Broad Institute Genomics Platform"/>
            <consortium name="The Broad Institute Genome Sequencing Center for Infectious Disease"/>
            <person name="Wu L."/>
            <person name="Ma J."/>
        </authorList>
    </citation>
    <scope>NUCLEOTIDE SEQUENCE [LARGE SCALE GENOMIC DNA]</scope>
    <source>
        <strain evidence="4">NBRC 103166</strain>
    </source>
</reference>
<protein>
    <recommendedName>
        <fullName evidence="5">DUF5666 domain-containing protein</fullName>
    </recommendedName>
</protein>
<feature type="chain" id="PRO_5047441156" description="DUF5666 domain-containing protein" evidence="2">
    <location>
        <begin position="24"/>
        <end position="260"/>
    </location>
</feature>
<keyword evidence="2" id="KW-0732">Signal</keyword>
<evidence type="ECO:0000256" key="1">
    <source>
        <dbReference type="SAM" id="MobiDB-lite"/>
    </source>
</evidence>
<feature type="region of interest" description="Disordered" evidence="1">
    <location>
        <begin position="69"/>
        <end position="89"/>
    </location>
</feature>
<proteinExistence type="predicted"/>
<evidence type="ECO:0000256" key="2">
    <source>
        <dbReference type="SAM" id="SignalP"/>
    </source>
</evidence>
<dbReference type="RefSeq" id="WP_284203302.1">
    <property type="nucleotide sequence ID" value="NZ_BSPQ01000002.1"/>
</dbReference>